<keyword evidence="5" id="KW-0100">Branched-chain amino acid biosynthesis</keyword>
<dbReference type="CDD" id="cd04878">
    <property type="entry name" value="ACT_AHAS"/>
    <property type="match status" value="1"/>
</dbReference>
<feature type="domain" description="ACT" evidence="6">
    <location>
        <begin position="4"/>
        <end position="78"/>
    </location>
</feature>
<dbReference type="GO" id="GO:0005829">
    <property type="term" value="C:cytosol"/>
    <property type="evidence" value="ECO:0007669"/>
    <property type="project" value="TreeGrafter"/>
</dbReference>
<dbReference type="Gene3D" id="3.30.70.260">
    <property type="match status" value="1"/>
</dbReference>
<dbReference type="InterPro" id="IPR039557">
    <property type="entry name" value="AHAS_ACT"/>
</dbReference>
<organism evidence="7">
    <name type="scientific">anaerobic digester metagenome</name>
    <dbReference type="NCBI Taxonomy" id="1263854"/>
    <lineage>
        <taxon>unclassified sequences</taxon>
        <taxon>metagenomes</taxon>
        <taxon>ecological metagenomes</taxon>
    </lineage>
</organism>
<dbReference type="SUPFAM" id="SSF55021">
    <property type="entry name" value="ACT-like"/>
    <property type="match status" value="2"/>
</dbReference>
<comment type="pathway">
    <text evidence="2">Amino-acid biosynthesis; L-valine biosynthesis; L-valine from pyruvate: step 1/4.</text>
</comment>
<dbReference type="PROSITE" id="PS51671">
    <property type="entry name" value="ACT"/>
    <property type="match status" value="1"/>
</dbReference>
<dbReference type="InterPro" id="IPR045865">
    <property type="entry name" value="ACT-like_dom_sf"/>
</dbReference>
<comment type="similarity">
    <text evidence="3">Belongs to the acetolactate synthase small subunit family.</text>
</comment>
<dbReference type="InterPro" id="IPR054480">
    <property type="entry name" value="AHAS_small-like_ACT"/>
</dbReference>
<dbReference type="Pfam" id="PF10369">
    <property type="entry name" value="ALS_ss_C"/>
    <property type="match status" value="1"/>
</dbReference>
<dbReference type="InterPro" id="IPR019455">
    <property type="entry name" value="Acetolactate_synth_ssu_C"/>
</dbReference>
<dbReference type="PANTHER" id="PTHR30239">
    <property type="entry name" value="ACETOLACTATE SYNTHASE SMALL SUBUNIT"/>
    <property type="match status" value="1"/>
</dbReference>
<evidence type="ECO:0000313" key="7">
    <source>
        <dbReference type="EMBL" id="VFU16171.1"/>
    </source>
</evidence>
<protein>
    <submittedName>
        <fullName evidence="7">Acetohydroxy-acid synthase (Small subunit)</fullName>
        <ecNumber evidence="7">2.2.1.6</ecNumber>
    </submittedName>
</protein>
<dbReference type="EMBL" id="CAADRN010000261">
    <property type="protein sequence ID" value="VFU16171.1"/>
    <property type="molecule type" value="Genomic_DNA"/>
</dbReference>
<dbReference type="Pfam" id="PF22629">
    <property type="entry name" value="ACT_AHAS_ss"/>
    <property type="match status" value="1"/>
</dbReference>
<proteinExistence type="inferred from homology"/>
<keyword evidence="7" id="KW-0808">Transferase</keyword>
<dbReference type="FunFam" id="3.30.70.260:FF:000001">
    <property type="entry name" value="Acetolactate synthase, small subunit"/>
    <property type="match status" value="1"/>
</dbReference>
<dbReference type="InterPro" id="IPR004789">
    <property type="entry name" value="Acetalactate_synth_ssu"/>
</dbReference>
<dbReference type="UniPathway" id="UPA00047">
    <property type="reaction ID" value="UER00055"/>
</dbReference>
<dbReference type="NCBIfam" id="TIGR00119">
    <property type="entry name" value="acolac_sm"/>
    <property type="match status" value="1"/>
</dbReference>
<dbReference type="AlphaFoldDB" id="A0A485M293"/>
<reference evidence="7" key="1">
    <citation type="submission" date="2019-03" db="EMBL/GenBank/DDBJ databases">
        <authorList>
            <person name="Hao L."/>
        </authorList>
    </citation>
    <scope>NUCLEOTIDE SEQUENCE</scope>
</reference>
<dbReference type="UniPathway" id="UPA00049">
    <property type="reaction ID" value="UER00059"/>
</dbReference>
<dbReference type="GO" id="GO:0009099">
    <property type="term" value="P:L-valine biosynthetic process"/>
    <property type="evidence" value="ECO:0007669"/>
    <property type="project" value="UniProtKB-UniPathway"/>
</dbReference>
<dbReference type="FunFam" id="3.30.70.1150:FF:000001">
    <property type="entry name" value="Acetolactate synthase small subunit"/>
    <property type="match status" value="1"/>
</dbReference>
<dbReference type="PANTHER" id="PTHR30239:SF0">
    <property type="entry name" value="ACETOLACTATE SYNTHASE SMALL SUBUNIT 1, CHLOROPLASTIC"/>
    <property type="match status" value="1"/>
</dbReference>
<dbReference type="NCBIfam" id="NF008864">
    <property type="entry name" value="PRK11895.1"/>
    <property type="match status" value="1"/>
</dbReference>
<evidence type="ECO:0000256" key="3">
    <source>
        <dbReference type="ARBA" id="ARBA00006341"/>
    </source>
</evidence>
<gene>
    <name evidence="7" type="primary">ilvH</name>
    <name evidence="7" type="ORF">SCFA_3330003</name>
</gene>
<evidence type="ECO:0000256" key="1">
    <source>
        <dbReference type="ARBA" id="ARBA00004974"/>
    </source>
</evidence>
<sequence length="173" mass="19425">MKHTLSVMVENNPGVLARVAGLFSRRGFNIDSLAVGRTENPRVSRMTIVVEGDDTTLEQVNKQLHKLVDVIKISDLTKDAYVDRELVMIKVFAEPSERAEIMQLVDIFRARIVDVGPKTLTIEVTGNEGKIDAFELSLRSFGIKELVRTGKIAMLRGYKTSTKNNNYKEEEVS</sequence>
<keyword evidence="4" id="KW-0028">Amino-acid biosynthesis</keyword>
<evidence type="ECO:0000256" key="2">
    <source>
        <dbReference type="ARBA" id="ARBA00005025"/>
    </source>
</evidence>
<comment type="pathway">
    <text evidence="1">Amino-acid biosynthesis; L-isoleucine biosynthesis; L-isoleucine from 2-oxobutanoate: step 1/4.</text>
</comment>
<evidence type="ECO:0000259" key="6">
    <source>
        <dbReference type="PROSITE" id="PS51671"/>
    </source>
</evidence>
<dbReference type="InterPro" id="IPR002912">
    <property type="entry name" value="ACT_dom"/>
</dbReference>
<accession>A0A485M293</accession>
<dbReference type="EC" id="2.2.1.6" evidence="7"/>
<evidence type="ECO:0000256" key="4">
    <source>
        <dbReference type="ARBA" id="ARBA00022605"/>
    </source>
</evidence>
<dbReference type="GO" id="GO:0003984">
    <property type="term" value="F:acetolactate synthase activity"/>
    <property type="evidence" value="ECO:0007669"/>
    <property type="project" value="UniProtKB-EC"/>
</dbReference>
<dbReference type="GO" id="GO:1990610">
    <property type="term" value="F:acetolactate synthase regulator activity"/>
    <property type="evidence" value="ECO:0007669"/>
    <property type="project" value="InterPro"/>
</dbReference>
<dbReference type="Gene3D" id="3.30.70.1150">
    <property type="entry name" value="ACT-like. Chain A, domain 2"/>
    <property type="match status" value="1"/>
</dbReference>
<dbReference type="GO" id="GO:0009097">
    <property type="term" value="P:isoleucine biosynthetic process"/>
    <property type="evidence" value="ECO:0007669"/>
    <property type="project" value="UniProtKB-UniPathway"/>
</dbReference>
<evidence type="ECO:0000256" key="5">
    <source>
        <dbReference type="ARBA" id="ARBA00023304"/>
    </source>
</evidence>
<dbReference type="InterPro" id="IPR027271">
    <property type="entry name" value="Acetolactate_synth/TF_NikR_C"/>
</dbReference>
<name>A0A485M293_9ZZZZ</name>